<evidence type="ECO:0000256" key="1">
    <source>
        <dbReference type="SAM" id="MobiDB-lite"/>
    </source>
</evidence>
<accession>A0AA40CUK7</accession>
<sequence length="530" mass="59978">MPLDSSTRAFAWPAIFTHPRVLRAEDQTYLEFLRENKVVFDDSDDESSSDEFDSDPDPGEVEDNVVEGSSSSSPASSGGNVVEEPDTRHPVRLFMQPTIDGNGMGKQRLDQEQVVSEFCEYAAKQPRDPSQEDDFIAVIDIRSNAKPGSGEVSSLTGIAKPQRGGLTACQLSEELGIKEFSVPQGGSATNEENSSKSPTVGAHRELISLPDMGEPGMRVLAECASERERGALARFFYDHLQFSPSVDAAVTTQGFPKFAFHLNVPFIVFRRHKKLREDVRMKPGAPTARPLRRSWSAACLRAPSLTDEDSPMACFYEAQASIMLFGLDNRVYKVYGTIDTYYQPKSKHSVEAYHRDYKESNGERMWDPFSRRSREVNRPIWDSRHYFLSVWAGYLEQASREWDEVTTVMKEAMNQRRKTPHVTGNYVKDLDTWTEEMLDLLNVLIEPLSETTAVWKEFENCDLGYFVSNDDEEKTILLQQIKKVYSGLRLKLTSLNSLRDELKSTHRHKVHHSGLRPRPPSCLNDAADSR</sequence>
<feature type="region of interest" description="Disordered" evidence="1">
    <location>
        <begin position="40"/>
        <end position="90"/>
    </location>
</feature>
<feature type="compositionally biased region" description="Acidic residues" evidence="1">
    <location>
        <begin position="41"/>
        <end position="65"/>
    </location>
</feature>
<feature type="compositionally biased region" description="Low complexity" evidence="1">
    <location>
        <begin position="66"/>
        <end position="82"/>
    </location>
</feature>
<dbReference type="EMBL" id="JAULSV010000003">
    <property type="protein sequence ID" value="KAK0649564.1"/>
    <property type="molecule type" value="Genomic_DNA"/>
</dbReference>
<feature type="compositionally biased region" description="Basic residues" evidence="1">
    <location>
        <begin position="506"/>
        <end position="515"/>
    </location>
</feature>
<dbReference type="Proteomes" id="UP001174936">
    <property type="component" value="Unassembled WGS sequence"/>
</dbReference>
<comment type="caution">
    <text evidence="2">The sequence shown here is derived from an EMBL/GenBank/DDBJ whole genome shotgun (WGS) entry which is preliminary data.</text>
</comment>
<name>A0AA40CUK7_9PEZI</name>
<dbReference type="AlphaFoldDB" id="A0AA40CUK7"/>
<organism evidence="2 3">
    <name type="scientific">Cercophora newfieldiana</name>
    <dbReference type="NCBI Taxonomy" id="92897"/>
    <lineage>
        <taxon>Eukaryota</taxon>
        <taxon>Fungi</taxon>
        <taxon>Dikarya</taxon>
        <taxon>Ascomycota</taxon>
        <taxon>Pezizomycotina</taxon>
        <taxon>Sordariomycetes</taxon>
        <taxon>Sordariomycetidae</taxon>
        <taxon>Sordariales</taxon>
        <taxon>Lasiosphaeriaceae</taxon>
        <taxon>Cercophora</taxon>
    </lineage>
</organism>
<protein>
    <submittedName>
        <fullName evidence="2">Uncharacterized protein</fullName>
    </submittedName>
</protein>
<evidence type="ECO:0000313" key="2">
    <source>
        <dbReference type="EMBL" id="KAK0649564.1"/>
    </source>
</evidence>
<reference evidence="2" key="1">
    <citation type="submission" date="2023-06" db="EMBL/GenBank/DDBJ databases">
        <title>Genome-scale phylogeny and comparative genomics of the fungal order Sordariales.</title>
        <authorList>
            <consortium name="Lawrence Berkeley National Laboratory"/>
            <person name="Hensen N."/>
            <person name="Bonometti L."/>
            <person name="Westerberg I."/>
            <person name="Brannstrom I.O."/>
            <person name="Guillou S."/>
            <person name="Cros-Aarteil S."/>
            <person name="Calhoun S."/>
            <person name="Haridas S."/>
            <person name="Kuo A."/>
            <person name="Mondo S."/>
            <person name="Pangilinan J."/>
            <person name="Riley R."/>
            <person name="Labutti K."/>
            <person name="Andreopoulos B."/>
            <person name="Lipzen A."/>
            <person name="Chen C."/>
            <person name="Yanf M."/>
            <person name="Daum C."/>
            <person name="Ng V."/>
            <person name="Clum A."/>
            <person name="Steindorff A."/>
            <person name="Ohm R."/>
            <person name="Martin F."/>
            <person name="Silar P."/>
            <person name="Natvig D."/>
            <person name="Lalanne C."/>
            <person name="Gautier V."/>
            <person name="Ament-Velasquez S.L."/>
            <person name="Kruys A."/>
            <person name="Hutchinson M.I."/>
            <person name="Powell A.J."/>
            <person name="Barry K."/>
            <person name="Miller A.N."/>
            <person name="Grigoriev I.V."/>
            <person name="Debuchy R."/>
            <person name="Gladieux P."/>
            <person name="Thoren M.H."/>
            <person name="Johannesson H."/>
        </authorList>
    </citation>
    <scope>NUCLEOTIDE SEQUENCE</scope>
    <source>
        <strain evidence="2">SMH2532-1</strain>
    </source>
</reference>
<feature type="region of interest" description="Disordered" evidence="1">
    <location>
        <begin position="506"/>
        <end position="530"/>
    </location>
</feature>
<keyword evidence="3" id="KW-1185">Reference proteome</keyword>
<proteinExistence type="predicted"/>
<evidence type="ECO:0000313" key="3">
    <source>
        <dbReference type="Proteomes" id="UP001174936"/>
    </source>
</evidence>
<gene>
    <name evidence="2" type="ORF">B0T16DRAFT_133603</name>
</gene>